<proteinExistence type="predicted"/>
<dbReference type="AlphaFoldDB" id="A0AAP2AFI1"/>
<evidence type="ECO:0000313" key="2">
    <source>
        <dbReference type="Proteomes" id="UP000653275"/>
    </source>
</evidence>
<evidence type="ECO:0000313" key="1">
    <source>
        <dbReference type="EMBL" id="MBL5935467.1"/>
    </source>
</evidence>
<sequence length="139" mass="15605">MEQVFEFIKNREGTAPIEAARGLPHLNKSTVLGAVQRLYIFGQIDRFKGPSCFLYIVPSSAAEAGDSRLKALEERALELQKKGMWRRAATVWLACYDKATQSTDRETYMHRRVECLSGFSHGVSNGCLELSGRFIGEQC</sequence>
<dbReference type="Pfam" id="PF06069">
    <property type="entry name" value="PerC"/>
    <property type="match status" value="1"/>
</dbReference>
<reference evidence="1" key="1">
    <citation type="submission" date="2020-12" db="EMBL/GenBank/DDBJ databases">
        <title>Draft genome sequence of Enterobacter spp., Lelliottia spp. and Serratia spp. isolated from drinking water reservoirs and lakes.</title>
        <authorList>
            <person name="Reitter C."/>
            <person name="Neuhaus K."/>
            <person name="Huegler M."/>
        </authorList>
    </citation>
    <scope>NUCLEOTIDE SEQUENCE</scope>
    <source>
        <strain evidence="1">TZW15</strain>
    </source>
</reference>
<dbReference type="EMBL" id="JAENMS010000006">
    <property type="protein sequence ID" value="MBL5935467.1"/>
    <property type="molecule type" value="Genomic_DNA"/>
</dbReference>
<comment type="caution">
    <text evidence="1">The sequence shown here is derived from an EMBL/GenBank/DDBJ whole genome shotgun (WGS) entry which is preliminary data.</text>
</comment>
<accession>A0AAP2AFI1</accession>
<organism evidence="1 2">
    <name type="scientific">Lelliottia amnigena</name>
    <name type="common">Enterobacter amnigenus</name>
    <dbReference type="NCBI Taxonomy" id="61646"/>
    <lineage>
        <taxon>Bacteria</taxon>
        <taxon>Pseudomonadati</taxon>
        <taxon>Pseudomonadota</taxon>
        <taxon>Gammaproteobacteria</taxon>
        <taxon>Enterobacterales</taxon>
        <taxon>Enterobacteriaceae</taxon>
        <taxon>Lelliottia</taxon>
    </lineage>
</organism>
<protein>
    <submittedName>
        <fullName evidence="1">PerC family transcriptional regulator</fullName>
    </submittedName>
</protein>
<gene>
    <name evidence="1" type="ORF">I7V27_13570</name>
</gene>
<dbReference type="RefSeq" id="WP_202665968.1">
    <property type="nucleotide sequence ID" value="NZ_JAENMR010000006.1"/>
</dbReference>
<name>A0AAP2AFI1_LELAM</name>
<dbReference type="Proteomes" id="UP000653275">
    <property type="component" value="Unassembled WGS sequence"/>
</dbReference>
<dbReference type="InterPro" id="IPR024684">
    <property type="entry name" value="Tscrpt_act_PerC/SfV_Orf40"/>
</dbReference>